<keyword evidence="4" id="KW-0067">ATP-binding</keyword>
<dbReference type="SUPFAM" id="SSF81271">
    <property type="entry name" value="TGS-like"/>
    <property type="match status" value="1"/>
</dbReference>
<dbReference type="Proteomes" id="UP000648239">
    <property type="component" value="Unassembled WGS sequence"/>
</dbReference>
<dbReference type="InterPro" id="IPR004396">
    <property type="entry name" value="ATPase_YchF/OLA1"/>
</dbReference>
<dbReference type="EMBL" id="JACXWD010000057">
    <property type="protein sequence ID" value="MBD3869074.1"/>
    <property type="molecule type" value="Genomic_DNA"/>
</dbReference>
<dbReference type="InterPro" id="IPR013029">
    <property type="entry name" value="YchF_C"/>
</dbReference>
<keyword evidence="3" id="KW-0547">Nucleotide-binding</keyword>
<evidence type="ECO:0000256" key="3">
    <source>
        <dbReference type="ARBA" id="ARBA00022741"/>
    </source>
</evidence>
<dbReference type="GO" id="GO:0046872">
    <property type="term" value="F:metal ion binding"/>
    <property type="evidence" value="ECO:0007669"/>
    <property type="project" value="UniProtKB-KW"/>
</dbReference>
<evidence type="ECO:0000256" key="4">
    <source>
        <dbReference type="ARBA" id="ARBA00022840"/>
    </source>
</evidence>
<evidence type="ECO:0000259" key="5">
    <source>
        <dbReference type="PROSITE" id="PS51880"/>
    </source>
</evidence>
<sequence>MQIALFGFPMTGKTTLFTLLTGIEPAHHARNEVQIGIAKVPDPRLDKLTAMYNPKKRVPATVEYMDIAGIEKGEAAKVLPIDKLRSADALAHVVRGFVDEAVPHSEGDVDPARDVLTMETEFILADMVVVEKRIQKLKLQIMKVQDADDKKELAIMERCLEALEAETPLRNLDLSEDDLRRIRGYTFLSLKPLLVVVNADEEDSGKLAEGAAAFGLGDLEKRPGTHVIALSAKIEAEIAQLEQDEAAEFRSDLGIGDPALDRSIQGSYDLLGLISFFTVGEDECRAWTIRKGTVAQKAAGVIHSDIERGFIRAELVAYDDLMAAGTWHDCRDKGTLRLEGKEYVFKDGDVVNFRFNV</sequence>
<dbReference type="PANTHER" id="PTHR23305:SF18">
    <property type="entry name" value="OBG-TYPE G DOMAIN-CONTAINING PROTEIN"/>
    <property type="match status" value="1"/>
</dbReference>
<dbReference type="InterPro" id="IPR023192">
    <property type="entry name" value="TGS-like_dom_sf"/>
</dbReference>
<dbReference type="InterPro" id="IPR004095">
    <property type="entry name" value="TGS"/>
</dbReference>
<evidence type="ECO:0000256" key="1">
    <source>
        <dbReference type="ARBA" id="ARBA00001946"/>
    </source>
</evidence>
<dbReference type="Gene3D" id="1.10.150.300">
    <property type="entry name" value="TGS-like domain"/>
    <property type="match status" value="1"/>
</dbReference>
<evidence type="ECO:0000313" key="6">
    <source>
        <dbReference type="EMBL" id="MBD3869074.1"/>
    </source>
</evidence>
<dbReference type="GO" id="GO:0005737">
    <property type="term" value="C:cytoplasm"/>
    <property type="evidence" value="ECO:0007669"/>
    <property type="project" value="TreeGrafter"/>
</dbReference>
<reference evidence="6 7" key="1">
    <citation type="submission" date="2020-08" db="EMBL/GenBank/DDBJ databases">
        <title>Acidobacteriota in marine sediments use diverse sulfur dissimilation pathways.</title>
        <authorList>
            <person name="Wasmund K."/>
        </authorList>
    </citation>
    <scope>NUCLEOTIDE SEQUENCE [LARGE SCALE GENOMIC DNA]</scope>
    <source>
        <strain evidence="6">MAG AM4</strain>
    </source>
</reference>
<evidence type="ECO:0000256" key="2">
    <source>
        <dbReference type="ARBA" id="ARBA00022723"/>
    </source>
</evidence>
<dbReference type="Pfam" id="PF06071">
    <property type="entry name" value="YchF-GTPase_C"/>
    <property type="match status" value="1"/>
</dbReference>
<dbReference type="GO" id="GO:0005525">
    <property type="term" value="F:GTP binding"/>
    <property type="evidence" value="ECO:0007669"/>
    <property type="project" value="InterPro"/>
</dbReference>
<comment type="cofactor">
    <cofactor evidence="1">
        <name>Mg(2+)</name>
        <dbReference type="ChEBI" id="CHEBI:18420"/>
    </cofactor>
</comment>
<protein>
    <submittedName>
        <fullName evidence="6">Redox-regulated ATPase YchF</fullName>
    </submittedName>
</protein>
<feature type="domain" description="TGS" evidence="5">
    <location>
        <begin position="272"/>
        <end position="355"/>
    </location>
</feature>
<evidence type="ECO:0000313" key="7">
    <source>
        <dbReference type="Proteomes" id="UP000648239"/>
    </source>
</evidence>
<dbReference type="InterPro" id="IPR012675">
    <property type="entry name" value="Beta-grasp_dom_sf"/>
</dbReference>
<dbReference type="InterPro" id="IPR027417">
    <property type="entry name" value="P-loop_NTPase"/>
</dbReference>
<accession>A0A8J7CF69</accession>
<dbReference type="PANTHER" id="PTHR23305">
    <property type="entry name" value="OBG GTPASE FAMILY"/>
    <property type="match status" value="1"/>
</dbReference>
<dbReference type="GO" id="GO:0016887">
    <property type="term" value="F:ATP hydrolysis activity"/>
    <property type="evidence" value="ECO:0007669"/>
    <property type="project" value="InterPro"/>
</dbReference>
<proteinExistence type="predicted"/>
<dbReference type="FunFam" id="1.10.150.300:FF:000001">
    <property type="entry name" value="Ribosome-binding ATPase YchF"/>
    <property type="match status" value="1"/>
</dbReference>
<dbReference type="SUPFAM" id="SSF52540">
    <property type="entry name" value="P-loop containing nucleoside triphosphate hydrolases"/>
    <property type="match status" value="1"/>
</dbReference>
<organism evidence="6 7">
    <name type="scientific">Candidatus Polarisedimenticola svalbardensis</name>
    <dbReference type="NCBI Taxonomy" id="2886004"/>
    <lineage>
        <taxon>Bacteria</taxon>
        <taxon>Pseudomonadati</taxon>
        <taxon>Acidobacteriota</taxon>
        <taxon>Candidatus Polarisedimenticolia</taxon>
        <taxon>Candidatus Polarisedimenticolales</taxon>
        <taxon>Candidatus Polarisedimenticolaceae</taxon>
        <taxon>Candidatus Polarisedimenticola</taxon>
    </lineage>
</organism>
<keyword evidence="2" id="KW-0479">Metal-binding</keyword>
<name>A0A8J7CF69_9BACT</name>
<gene>
    <name evidence="6" type="primary">ychF</name>
    <name evidence="6" type="ORF">IFK94_13200</name>
</gene>
<dbReference type="NCBIfam" id="TIGR00092">
    <property type="entry name" value="redox-regulated ATPase YchF"/>
    <property type="match status" value="1"/>
</dbReference>
<dbReference type="PROSITE" id="PS51880">
    <property type="entry name" value="TGS"/>
    <property type="match status" value="1"/>
</dbReference>
<dbReference type="AlphaFoldDB" id="A0A8J7CF69"/>
<dbReference type="PIRSF" id="PIRSF006641">
    <property type="entry name" value="CHP00092"/>
    <property type="match status" value="1"/>
</dbReference>
<dbReference type="Gene3D" id="3.40.50.300">
    <property type="entry name" value="P-loop containing nucleotide triphosphate hydrolases"/>
    <property type="match status" value="1"/>
</dbReference>
<dbReference type="Gene3D" id="3.10.20.30">
    <property type="match status" value="1"/>
</dbReference>
<dbReference type="GO" id="GO:0005524">
    <property type="term" value="F:ATP binding"/>
    <property type="evidence" value="ECO:0007669"/>
    <property type="project" value="UniProtKB-KW"/>
</dbReference>
<dbReference type="CDD" id="cd04867">
    <property type="entry name" value="TGS_YchF_OLA1"/>
    <property type="match status" value="1"/>
</dbReference>
<dbReference type="FunFam" id="3.10.20.30:FF:000001">
    <property type="entry name" value="Ribosome-binding ATPase YchF"/>
    <property type="match status" value="1"/>
</dbReference>
<dbReference type="InterPro" id="IPR012676">
    <property type="entry name" value="TGS-like"/>
</dbReference>
<comment type="caution">
    <text evidence="6">The sequence shown here is derived from an EMBL/GenBank/DDBJ whole genome shotgun (WGS) entry which is preliminary data.</text>
</comment>